<dbReference type="EMBL" id="CP014862">
    <property type="protein sequence ID" value="ASJ03365.1"/>
    <property type="molecule type" value="Genomic_DNA"/>
</dbReference>
<dbReference type="Proteomes" id="UP000250179">
    <property type="component" value="Chromosome"/>
</dbReference>
<dbReference type="SUPFAM" id="SSF159612">
    <property type="entry name" value="TBP-interacting protein-like"/>
    <property type="match status" value="1"/>
</dbReference>
<accession>A0A2Z2MFA5</accession>
<reference evidence="3 4" key="1">
    <citation type="submission" date="2016-03" db="EMBL/GenBank/DDBJ databases">
        <title>Complete genome sequence of Thermococcus profundus strain DT5432.</title>
        <authorList>
            <person name="Oger P.M."/>
        </authorList>
    </citation>
    <scope>NUCLEOTIDE SEQUENCE [LARGE SCALE GENOMIC DNA]</scope>
    <source>
        <strain evidence="3 4">DT 5432</strain>
    </source>
</reference>
<dbReference type="OrthoDB" id="84510at2157"/>
<gene>
    <name evidence="3" type="ORF">A3L09_08895</name>
</gene>
<dbReference type="Gene3D" id="3.40.1350.70">
    <property type="entry name" value="TBP-interacting protein, N-terminal domain"/>
    <property type="match status" value="1"/>
</dbReference>
<feature type="domain" description="TBP-interacting protein N-terminal" evidence="1">
    <location>
        <begin position="3"/>
        <end position="102"/>
    </location>
</feature>
<name>A0A2Z2MFA5_THEPR</name>
<dbReference type="Pfam" id="PF21664">
    <property type="entry name" value="TBPIP_C"/>
    <property type="match status" value="1"/>
</dbReference>
<dbReference type="KEGG" id="tprf:A3L09_08895"/>
<dbReference type="Pfam" id="PF15517">
    <property type="entry name" value="TBPIP_N"/>
    <property type="match status" value="1"/>
</dbReference>
<dbReference type="InterPro" id="IPR029125">
    <property type="entry name" value="TIP_N"/>
</dbReference>
<feature type="domain" description="TBP-interacting protein C-terminal" evidence="2">
    <location>
        <begin position="103"/>
        <end position="217"/>
    </location>
</feature>
<dbReference type="GeneID" id="33320530"/>
<dbReference type="InterPro" id="IPR038230">
    <property type="entry name" value="TIP_N_sf"/>
</dbReference>
<proteinExistence type="predicted"/>
<evidence type="ECO:0000259" key="1">
    <source>
        <dbReference type="Pfam" id="PF15517"/>
    </source>
</evidence>
<organism evidence="3 4">
    <name type="scientific">Thermococcus profundus</name>
    <dbReference type="NCBI Taxonomy" id="49899"/>
    <lineage>
        <taxon>Archaea</taxon>
        <taxon>Methanobacteriati</taxon>
        <taxon>Methanobacteriota</taxon>
        <taxon>Thermococci</taxon>
        <taxon>Thermococcales</taxon>
        <taxon>Thermococcaceae</taxon>
        <taxon>Thermococcus</taxon>
    </lineage>
</organism>
<dbReference type="AlphaFoldDB" id="A0A2Z2MFA5"/>
<dbReference type="Gene3D" id="3.90.79.30">
    <property type="entry name" value="TBP-interacting protein, C-terminal domain"/>
    <property type="match status" value="1"/>
</dbReference>
<dbReference type="InterPro" id="IPR049118">
    <property type="entry name" value="TBPIP_C"/>
</dbReference>
<evidence type="ECO:0000313" key="4">
    <source>
        <dbReference type="Proteomes" id="UP000250179"/>
    </source>
</evidence>
<evidence type="ECO:0000259" key="2">
    <source>
        <dbReference type="Pfam" id="PF21664"/>
    </source>
</evidence>
<evidence type="ECO:0000313" key="3">
    <source>
        <dbReference type="EMBL" id="ASJ03365.1"/>
    </source>
</evidence>
<sequence length="225" mass="26012">MGYENLSPRMKRVYTQVRYLDDYHWSIRNDVIGGIHKKSGIRVKILAADNREHALKIADELNEEGIVIIAVPDKGVFTVHNGAFVMTYKYARATLSDVHDHIVWSGFEVTEKDGQLSQEDFYEYLGGRLIAHIKENAVIGQDYVFWQFYKCEKCGKYVDIDSLEAHLKGHGIKLHEKNGERYEVFEINFRDGKVYDKFGEEVPFGEFSEETRDFLKESMASAGER</sequence>
<keyword evidence="4" id="KW-1185">Reference proteome</keyword>
<protein>
    <submittedName>
        <fullName evidence="3">TBP-interacting protein</fullName>
    </submittedName>
</protein>
<dbReference type="InterPro" id="IPR043112">
    <property type="entry name" value="TIP_C"/>
</dbReference>
<dbReference type="RefSeq" id="WP_088858621.1">
    <property type="nucleotide sequence ID" value="NZ_CP014862.1"/>
</dbReference>